<reference evidence="2" key="1">
    <citation type="submission" date="2021-02" db="EMBL/GenBank/DDBJ databases">
        <authorList>
            <person name="Nowell W R."/>
        </authorList>
    </citation>
    <scope>NUCLEOTIDE SEQUENCE</scope>
</reference>
<name>A0A821ZJI0_9BILA</name>
<feature type="compositionally biased region" description="Basic and acidic residues" evidence="1">
    <location>
        <begin position="1"/>
        <end position="15"/>
    </location>
</feature>
<protein>
    <submittedName>
        <fullName evidence="2">Uncharacterized protein</fullName>
    </submittedName>
</protein>
<proteinExistence type="predicted"/>
<dbReference type="AlphaFoldDB" id="A0A821ZJI0"/>
<evidence type="ECO:0000256" key="1">
    <source>
        <dbReference type="SAM" id="MobiDB-lite"/>
    </source>
</evidence>
<evidence type="ECO:0000313" key="3">
    <source>
        <dbReference type="Proteomes" id="UP000663873"/>
    </source>
</evidence>
<evidence type="ECO:0000313" key="2">
    <source>
        <dbReference type="EMBL" id="CAF4979587.1"/>
    </source>
</evidence>
<keyword evidence="3" id="KW-1185">Reference proteome</keyword>
<dbReference type="Proteomes" id="UP000663873">
    <property type="component" value="Unassembled WGS sequence"/>
</dbReference>
<dbReference type="EMBL" id="CAJOBP010102348">
    <property type="protein sequence ID" value="CAF4979587.1"/>
    <property type="molecule type" value="Genomic_DNA"/>
</dbReference>
<accession>A0A821ZJI0</accession>
<feature type="non-terminal residue" evidence="2">
    <location>
        <position position="1"/>
    </location>
</feature>
<feature type="region of interest" description="Disordered" evidence="1">
    <location>
        <begin position="1"/>
        <end position="33"/>
    </location>
</feature>
<comment type="caution">
    <text evidence="2">The sequence shown here is derived from an EMBL/GenBank/DDBJ whole genome shotgun (WGS) entry which is preliminary data.</text>
</comment>
<organism evidence="2 3">
    <name type="scientific">Rotaria socialis</name>
    <dbReference type="NCBI Taxonomy" id="392032"/>
    <lineage>
        <taxon>Eukaryota</taxon>
        <taxon>Metazoa</taxon>
        <taxon>Spiralia</taxon>
        <taxon>Gnathifera</taxon>
        <taxon>Rotifera</taxon>
        <taxon>Eurotatoria</taxon>
        <taxon>Bdelloidea</taxon>
        <taxon>Philodinida</taxon>
        <taxon>Philodinidae</taxon>
        <taxon>Rotaria</taxon>
    </lineage>
</organism>
<feature type="compositionally biased region" description="Acidic residues" evidence="1">
    <location>
        <begin position="18"/>
        <end position="31"/>
    </location>
</feature>
<sequence length="71" mass="8397">SPLTRDNGETIHSNDDAFATDDDDDDDDDDDKEKIGNRMYRIYRLFTVGQHRKTHKTRCIRILAHIHNNKR</sequence>
<gene>
    <name evidence="2" type="ORF">UJA718_LOCUS49228</name>
</gene>